<dbReference type="AlphaFoldDB" id="A0A0E9SXM7"/>
<protein>
    <submittedName>
        <fullName evidence="1">Uncharacterized protein</fullName>
    </submittedName>
</protein>
<dbReference type="EMBL" id="GBXM01062560">
    <property type="protein sequence ID" value="JAH46017.1"/>
    <property type="molecule type" value="Transcribed_RNA"/>
</dbReference>
<proteinExistence type="predicted"/>
<evidence type="ECO:0000313" key="1">
    <source>
        <dbReference type="EMBL" id="JAH46017.1"/>
    </source>
</evidence>
<accession>A0A0E9SXM7</accession>
<reference evidence="1" key="1">
    <citation type="submission" date="2014-11" db="EMBL/GenBank/DDBJ databases">
        <authorList>
            <person name="Amaro Gonzalez C."/>
        </authorList>
    </citation>
    <scope>NUCLEOTIDE SEQUENCE</scope>
</reference>
<reference evidence="1" key="2">
    <citation type="journal article" date="2015" name="Fish Shellfish Immunol.">
        <title>Early steps in the European eel (Anguilla anguilla)-Vibrio vulnificus interaction in the gills: Role of the RtxA13 toxin.</title>
        <authorList>
            <person name="Callol A."/>
            <person name="Pajuelo D."/>
            <person name="Ebbesson L."/>
            <person name="Teles M."/>
            <person name="MacKenzie S."/>
            <person name="Amaro C."/>
        </authorList>
    </citation>
    <scope>NUCLEOTIDE SEQUENCE</scope>
</reference>
<organism evidence="1">
    <name type="scientific">Anguilla anguilla</name>
    <name type="common">European freshwater eel</name>
    <name type="synonym">Muraena anguilla</name>
    <dbReference type="NCBI Taxonomy" id="7936"/>
    <lineage>
        <taxon>Eukaryota</taxon>
        <taxon>Metazoa</taxon>
        <taxon>Chordata</taxon>
        <taxon>Craniata</taxon>
        <taxon>Vertebrata</taxon>
        <taxon>Euteleostomi</taxon>
        <taxon>Actinopterygii</taxon>
        <taxon>Neopterygii</taxon>
        <taxon>Teleostei</taxon>
        <taxon>Anguilliformes</taxon>
        <taxon>Anguillidae</taxon>
        <taxon>Anguilla</taxon>
    </lineage>
</organism>
<sequence>MVILDFCLSWNVLFIMNSQQLNQIALFHFIFMGF</sequence>
<name>A0A0E9SXM7_ANGAN</name>